<comment type="caution">
    <text evidence="2">The sequence shown here is derived from an EMBL/GenBank/DDBJ whole genome shotgun (WGS) entry which is preliminary data.</text>
</comment>
<dbReference type="GO" id="GO:0005813">
    <property type="term" value="C:centrosome"/>
    <property type="evidence" value="ECO:0007669"/>
    <property type="project" value="InterPro"/>
</dbReference>
<dbReference type="GO" id="GO:0036064">
    <property type="term" value="C:ciliary basal body"/>
    <property type="evidence" value="ECO:0007669"/>
    <property type="project" value="InterPro"/>
</dbReference>
<dbReference type="OrthoDB" id="428850at2759"/>
<dbReference type="InterPro" id="IPR030791">
    <property type="entry name" value="Rotatin"/>
</dbReference>
<evidence type="ECO:0000256" key="1">
    <source>
        <dbReference type="SAM" id="MobiDB-lite"/>
    </source>
</evidence>
<dbReference type="InterPro" id="IPR011989">
    <property type="entry name" value="ARM-like"/>
</dbReference>
<evidence type="ECO:0000313" key="2">
    <source>
        <dbReference type="EMBL" id="CAH1779766.1"/>
    </source>
</evidence>
<dbReference type="Pfam" id="PF14726">
    <property type="entry name" value="RTTN_N"/>
    <property type="match status" value="1"/>
</dbReference>
<protein>
    <submittedName>
        <fullName evidence="2">Uncharacterized protein</fullName>
    </submittedName>
</protein>
<dbReference type="InterPro" id="IPR016024">
    <property type="entry name" value="ARM-type_fold"/>
</dbReference>
<reference evidence="2" key="1">
    <citation type="submission" date="2022-03" db="EMBL/GenBank/DDBJ databases">
        <authorList>
            <person name="Martin C."/>
        </authorList>
    </citation>
    <scope>NUCLEOTIDE SEQUENCE</scope>
</reference>
<dbReference type="Proteomes" id="UP000749559">
    <property type="component" value="Unassembled WGS sequence"/>
</dbReference>
<dbReference type="GO" id="GO:0032053">
    <property type="term" value="P:ciliary basal body organization"/>
    <property type="evidence" value="ECO:0007669"/>
    <property type="project" value="TreeGrafter"/>
</dbReference>
<dbReference type="GO" id="GO:0005814">
    <property type="term" value="C:centriole"/>
    <property type="evidence" value="ECO:0007669"/>
    <property type="project" value="TreeGrafter"/>
</dbReference>
<feature type="compositionally biased region" description="Low complexity" evidence="1">
    <location>
        <begin position="1513"/>
        <end position="1527"/>
    </location>
</feature>
<feature type="compositionally biased region" description="Polar residues" evidence="1">
    <location>
        <begin position="1528"/>
        <end position="1576"/>
    </location>
</feature>
<dbReference type="PANTHER" id="PTHR31691:SF1">
    <property type="entry name" value="ROTATIN"/>
    <property type="match status" value="1"/>
</dbReference>
<dbReference type="Gene3D" id="1.25.10.10">
    <property type="entry name" value="Leucine-rich Repeat Variant"/>
    <property type="match status" value="1"/>
</dbReference>
<feature type="compositionally biased region" description="Low complexity" evidence="1">
    <location>
        <begin position="1588"/>
        <end position="1601"/>
    </location>
</feature>
<sequence length="2240" mass="249329">MDGRGVDLQPIFAKLGHQLEEIRLRALNNILSKLEHNLICESDLVQEKHFLIRLIEWFNFPTTPQELDVLKLILRLAKHPGAANILLQIGSVAFLTKLRENRTGLLRTLIDDIIETLFRLPVIDSGEVHSEECVYRVKPLKPVIPTEYLEPSDSYYTPRDQDVPERSHVVPHEDRGYFHATTEERHLDDTSASNGSANCFMFSTFPWLGLTPTDRHVLDSTDSSLRSRETGLIVSACDFLCDVVFQDFPAEVFLQRPNIVKSLLSLLEVPADEHFEVNLAGVKTLQYLSQCLHTRLAYYQDPSLYTPKQDFTSAPSHSSSLSSSSSQSMKSSDTRPSAIGRSDIRCGGDGRDRDSSSSSNDTSRTISPDLEVPDIEDIQALQFMQMTLPQFCISTLQKSLPLLKHNSEKLQLYSALLIQKLLNILEESVTSSIWSDPSPAARELMDKLTECIDILGDVITFNNHSTSQAGLKNNRMRYLIAASLLVRLLKDLVPKSKALDVLPESSLSILNILLMDECLAMAYPDVRELLIGYLQETDVTQPLIGYLKHADCSPYQVFEATSEVCKSMSATCKLLMMEDICAQHRNDVKERLKLAENAIYSLPYHQYLPLVDTLINMASIIYNFDVEDSLHHQNLALVLKCMTHPMSSVRERAFAKCLQLTKKTFGLDNAVTVSCFNPIGLFITDRKVLDQLYSHSLFDAKVSKVAEEILLYIFQSQLVVPSTIWRQILDNVVAIFPIIQTVISMQGSLGNCLLKLCEAKPHDEGTSLTLPTVERLRGCLRMLYMPDIRLRTEGLNRLAWFLTSEENSTQKLPVFSQLNVTDLANLLIVDLPVHPQDLDTGRSVFEIDGMMKVYDIFRSPSVDHSVKKSALEQLAVILQDTHLHKAFRKEDGVQRLIHTLRGCVKKDSNELQQGRNMEFIPPCLVCLHALIRANPNLRHSLARDGQIYYDVIRSAILCARDTRTKQEVASILLFLLFDELVQEKFSLPGVIVDSYKLPIKFSSYATQSPHIVPMPIENDPLMTRVNLDRLRVFWNLSWHNGIDDLMQSVRQPQKHTEFSSKLTLTEANKAALMLTYSQIVIQQCAYDITNATSHDAVSKQVYLMTVFRAIESCLGMETLFTEGILTEAFDRFMTTLPASEQDEQLLIDILTFLSLHFAPGVQHEAPKSLRTFCERLTIPESAVLQILAQNNTDGETQTKRTLGKLLLQYIGTVSSRLPYPRLNRSTETRMTEAKGNLMSQLILKLNLTDTTHFYNLSSLESSLQCLLHLTARVGWSEGCRHTDRLSLCQQFLSCLLEIVSAFHIGRGGVLMSYMGKGVTRCAVLCLRHLIIEIASLSVNETWPEKWVFSKSGSKELEGEDGFNWLLTLWAYRDPEVRAAGLGIAVALTSTHVGRVTMATHCTHYLPGGIWGAAFSILLDQSECSIVRRQAALLLVNLISEETLNKTTATSKNSELIGPVINTPDSQVLTGKRALIALLEHSNFYPEIHNMLSNYYPQPLIHPVSIAAQSPCRTPLGSQSTLTTSGTPDPQSVGDTTVTFLDTTLPSLNNPSTSTPAPVDSFPSQHTRPGDGTTSHSIHQRAALRHIQTPPTVTTATSTPASIHGHIMNDGGRSSTGTMASGHDYPSVVTPGLIDAVAQVLQNLSIRVSEDTITSLLKDNLLVQFTELLQVKLLEAYSEEITNGTRPIASYKIVFSNLLTTYSSLVGLLDMCLLKSSVVLDSVQDNKSLLRNVVQMLKITQNGFEEQCNHLRGTVYQFLSTLLSKTKGNKLMVVMGIFLQDWTIISESLHNSIKSSCDDLKVQACRFLTLLLSRNNERGDSEDSSCNITDGLNTQLYKEDGDVDSKTNIFTSTIGANLCQCLMEQYDRISVNVKGFNPVWRAHVIVAFKSLLAVHEGSKITALEGGLMETIIENIKCGHNDLNSEALQMGGLKKDTPTLENLILTLELLRNFMHRYVDAKVVAFECGLSNILHKLWSWCLLDNGLLTTTLGLLCTYTAGCSQASSSLVSTSVHAIIDQPQTKGQVSNSSLLNCLLKLANKPITKENLAMMKLLHSLLATLSLTAECRGVFNKSNFLQGFSSLNPKSKKSKLQHSTDTWWIDIALNLSFSIDGQQMIVKTKDAIELLLGFGSNPASPHHSKVLLALRNLCCHPSSKTKLLSNKHFLPFLIKCLSEGGCEEKVIAASALYALVYNSQKAKVAVKSANIQGRVQDVLDSLVACSSGQLIQAKDLLLNVVEALQE</sequence>
<keyword evidence="3" id="KW-1185">Reference proteome</keyword>
<feature type="region of interest" description="Disordered" evidence="1">
    <location>
        <begin position="310"/>
        <end position="371"/>
    </location>
</feature>
<feature type="compositionally biased region" description="Basic and acidic residues" evidence="1">
    <location>
        <begin position="342"/>
        <end position="355"/>
    </location>
</feature>
<dbReference type="PANTHER" id="PTHR31691">
    <property type="entry name" value="ROTATIN"/>
    <property type="match status" value="1"/>
</dbReference>
<dbReference type="SUPFAM" id="SSF48371">
    <property type="entry name" value="ARM repeat"/>
    <property type="match status" value="3"/>
</dbReference>
<gene>
    <name evidence="2" type="ORF">OFUS_LOCUS6541</name>
</gene>
<dbReference type="EMBL" id="CAIIXF020000003">
    <property type="protein sequence ID" value="CAH1779766.1"/>
    <property type="molecule type" value="Genomic_DNA"/>
</dbReference>
<feature type="region of interest" description="Disordered" evidence="1">
    <location>
        <begin position="1511"/>
        <end position="1621"/>
    </location>
</feature>
<feature type="compositionally biased region" description="Low complexity" evidence="1">
    <location>
        <begin position="356"/>
        <end position="367"/>
    </location>
</feature>
<dbReference type="InterPro" id="IPR029249">
    <property type="entry name" value="Rotatin_N"/>
</dbReference>
<proteinExistence type="predicted"/>
<organism evidence="2 3">
    <name type="scientific">Owenia fusiformis</name>
    <name type="common">Polychaete worm</name>
    <dbReference type="NCBI Taxonomy" id="6347"/>
    <lineage>
        <taxon>Eukaryota</taxon>
        <taxon>Metazoa</taxon>
        <taxon>Spiralia</taxon>
        <taxon>Lophotrochozoa</taxon>
        <taxon>Annelida</taxon>
        <taxon>Polychaeta</taxon>
        <taxon>Sedentaria</taxon>
        <taxon>Canalipalpata</taxon>
        <taxon>Sabellida</taxon>
        <taxon>Oweniida</taxon>
        <taxon>Oweniidae</taxon>
        <taxon>Owenia</taxon>
    </lineage>
</organism>
<evidence type="ECO:0000313" key="3">
    <source>
        <dbReference type="Proteomes" id="UP000749559"/>
    </source>
</evidence>
<dbReference type="GO" id="GO:0007099">
    <property type="term" value="P:centriole replication"/>
    <property type="evidence" value="ECO:0007669"/>
    <property type="project" value="TreeGrafter"/>
</dbReference>
<dbReference type="GO" id="GO:0010457">
    <property type="term" value="P:centriole-centriole cohesion"/>
    <property type="evidence" value="ECO:0007669"/>
    <property type="project" value="TreeGrafter"/>
</dbReference>
<feature type="compositionally biased region" description="Low complexity" evidence="1">
    <location>
        <begin position="313"/>
        <end position="331"/>
    </location>
</feature>
<name>A0A8J1TWX7_OWEFU</name>
<accession>A0A8J1TWX7</accession>